<evidence type="ECO:0000313" key="10">
    <source>
        <dbReference type="Proteomes" id="UP000198711"/>
    </source>
</evidence>
<dbReference type="Proteomes" id="UP000198711">
    <property type="component" value="Unassembled WGS sequence"/>
</dbReference>
<proteinExistence type="inferred from homology"/>
<reference evidence="9 10" key="1">
    <citation type="submission" date="2016-10" db="EMBL/GenBank/DDBJ databases">
        <authorList>
            <person name="Varghese N."/>
            <person name="Submissions S."/>
        </authorList>
    </citation>
    <scope>NUCLEOTIDE SEQUENCE [LARGE SCALE GENOMIC DNA]</scope>
    <source>
        <strain evidence="9 10">DSM 25353</strain>
    </source>
</reference>
<dbReference type="GO" id="GO:0016740">
    <property type="term" value="F:transferase activity"/>
    <property type="evidence" value="ECO:0007669"/>
    <property type="project" value="UniProtKB-KW"/>
</dbReference>
<dbReference type="InterPro" id="IPR052905">
    <property type="entry name" value="LD-transpeptidase_YkuD-like"/>
</dbReference>
<name>A0A8X8ICI0_9BACT</name>
<feature type="domain" description="L,D-TPase catalytic" evidence="8">
    <location>
        <begin position="292"/>
        <end position="467"/>
    </location>
</feature>
<dbReference type="SUPFAM" id="SSF141523">
    <property type="entry name" value="L,D-transpeptidase catalytic domain-like"/>
    <property type="match status" value="1"/>
</dbReference>
<evidence type="ECO:0000256" key="5">
    <source>
        <dbReference type="ARBA" id="ARBA00022984"/>
    </source>
</evidence>
<comment type="caution">
    <text evidence="9">The sequence shown here is derived from an EMBL/GenBank/DDBJ whole genome shotgun (WGS) entry which is preliminary data.</text>
</comment>
<evidence type="ECO:0000313" key="9">
    <source>
        <dbReference type="EMBL" id="SDW92637.1"/>
    </source>
</evidence>
<dbReference type="Gene3D" id="2.40.440.10">
    <property type="entry name" value="L,D-transpeptidase catalytic domain-like"/>
    <property type="match status" value="1"/>
</dbReference>
<evidence type="ECO:0000256" key="1">
    <source>
        <dbReference type="ARBA" id="ARBA00004752"/>
    </source>
</evidence>
<dbReference type="InterPro" id="IPR038063">
    <property type="entry name" value="Transpep_catalytic_dom"/>
</dbReference>
<dbReference type="PROSITE" id="PS52029">
    <property type="entry name" value="LD_TPASE"/>
    <property type="match status" value="1"/>
</dbReference>
<dbReference type="CDD" id="cd16913">
    <property type="entry name" value="YkuD_like"/>
    <property type="match status" value="1"/>
</dbReference>
<feature type="active site" description="Proton donor/acceptor" evidence="7">
    <location>
        <position position="424"/>
    </location>
</feature>
<dbReference type="InterPro" id="IPR005490">
    <property type="entry name" value="LD_TPept_cat_dom"/>
</dbReference>
<dbReference type="GO" id="GO:0004180">
    <property type="term" value="F:carboxypeptidase activity"/>
    <property type="evidence" value="ECO:0007669"/>
    <property type="project" value="UniProtKB-ARBA"/>
</dbReference>
<dbReference type="Pfam" id="PF20142">
    <property type="entry name" value="Scaffold"/>
    <property type="match status" value="1"/>
</dbReference>
<evidence type="ECO:0000256" key="2">
    <source>
        <dbReference type="ARBA" id="ARBA00005992"/>
    </source>
</evidence>
<keyword evidence="5 7" id="KW-0573">Peptidoglycan synthesis</keyword>
<organism evidence="9 10">
    <name type="scientific">Hydrobacter penzbergensis</name>
    <dbReference type="NCBI Taxonomy" id="1235997"/>
    <lineage>
        <taxon>Bacteria</taxon>
        <taxon>Pseudomonadati</taxon>
        <taxon>Bacteroidota</taxon>
        <taxon>Chitinophagia</taxon>
        <taxon>Chitinophagales</taxon>
        <taxon>Chitinophagaceae</taxon>
        <taxon>Hydrobacter</taxon>
    </lineage>
</organism>
<accession>A0A8X8ICI0</accession>
<dbReference type="GO" id="GO:0008360">
    <property type="term" value="P:regulation of cell shape"/>
    <property type="evidence" value="ECO:0007669"/>
    <property type="project" value="UniProtKB-UniRule"/>
</dbReference>
<dbReference type="PANTHER" id="PTHR41533">
    <property type="entry name" value="L,D-TRANSPEPTIDASE HI_1667-RELATED"/>
    <property type="match status" value="1"/>
</dbReference>
<dbReference type="AlphaFoldDB" id="A0A8X8ICI0"/>
<evidence type="ECO:0000256" key="6">
    <source>
        <dbReference type="ARBA" id="ARBA00023316"/>
    </source>
</evidence>
<sequence length="526" mass="60458">MKFRVIIFIILLSSYTSYSQITPDRLRNFIFNGQSTPGSIPPYPAEVITFYEKLGFKTAWIQQENIEDRNFLLTVLKQSANWGLQDEYYASDFLEEFCNGHLLLRNADDSMQREIRITGIAIHFYRSIAFGNIMPQLRYDGLDYQPACYDIPVLLANAIKTKSIQLLKEQLTPPLVEVNTLENKIKQLNARMSEGDFKEVVIASNKVNSNNTALVLKLYQLAILDSVSTHLPETSLKKAIREAQRQFNLLSDGMLRSTILEQLNVPLYKRLQQLSLSINYYRWLYCLIQGRTVIVVNIPAAYMNVYRDNRSILEMRMVLGKTSTPTPTLASKINKVILYPYWHVPISIVAKELLPLIKANPAFIRVGNFQVLNSAGKIMNPYKIKWQALNVKNFPYTIRQSTGCDNALGLLKLEFYSPFGVYLHDTPFKSAFMLNKRYFSHGCLRMENPMELGRLVLKAHHLAIDTLEQKGCLINHSPIAVPADDPMPVIVWYNPAGCDSTGRVRFYEDIYRKFHWEEKSAKKLVE</sequence>
<dbReference type="EMBL" id="FNNO01000007">
    <property type="protein sequence ID" value="SDW92637.1"/>
    <property type="molecule type" value="Genomic_DNA"/>
</dbReference>
<evidence type="ECO:0000256" key="7">
    <source>
        <dbReference type="PROSITE-ProRule" id="PRU01373"/>
    </source>
</evidence>
<evidence type="ECO:0000259" key="8">
    <source>
        <dbReference type="PROSITE" id="PS52029"/>
    </source>
</evidence>
<keyword evidence="3" id="KW-0808">Transferase</keyword>
<comment type="pathway">
    <text evidence="1 7">Cell wall biogenesis; peptidoglycan biosynthesis.</text>
</comment>
<gene>
    <name evidence="9" type="ORF">SAMN05444410_10764</name>
</gene>
<dbReference type="GO" id="GO:0009252">
    <property type="term" value="P:peptidoglycan biosynthetic process"/>
    <property type="evidence" value="ECO:0007669"/>
    <property type="project" value="UniProtKB-KW"/>
</dbReference>
<dbReference type="InterPro" id="IPR045380">
    <property type="entry name" value="LD_TPept_scaffold_dom"/>
</dbReference>
<dbReference type="Pfam" id="PF03734">
    <property type="entry name" value="YkuD"/>
    <property type="match status" value="1"/>
</dbReference>
<keyword evidence="4 7" id="KW-0133">Cell shape</keyword>
<protein>
    <submittedName>
        <fullName evidence="9">Murein L,D-transpeptidase YcbB/YkuD</fullName>
    </submittedName>
</protein>
<keyword evidence="10" id="KW-1185">Reference proteome</keyword>
<dbReference type="GO" id="GO:0071555">
    <property type="term" value="P:cell wall organization"/>
    <property type="evidence" value="ECO:0007669"/>
    <property type="project" value="UniProtKB-UniRule"/>
</dbReference>
<keyword evidence="6 7" id="KW-0961">Cell wall biogenesis/degradation</keyword>
<dbReference type="RefSeq" id="WP_092723716.1">
    <property type="nucleotide sequence ID" value="NZ_FNNO01000007.1"/>
</dbReference>
<evidence type="ECO:0000256" key="3">
    <source>
        <dbReference type="ARBA" id="ARBA00022679"/>
    </source>
</evidence>
<evidence type="ECO:0000256" key="4">
    <source>
        <dbReference type="ARBA" id="ARBA00022960"/>
    </source>
</evidence>
<feature type="active site" description="Nucleophile" evidence="7">
    <location>
        <position position="443"/>
    </location>
</feature>
<comment type="similarity">
    <text evidence="2">Belongs to the YkuD family.</text>
</comment>
<dbReference type="PANTHER" id="PTHR41533:SF2">
    <property type="entry name" value="BLR7131 PROTEIN"/>
    <property type="match status" value="1"/>
</dbReference>